<dbReference type="PANTHER" id="PTHR31116">
    <property type="entry name" value="OS04G0501200 PROTEIN"/>
    <property type="match status" value="1"/>
</dbReference>
<dbReference type="GO" id="GO:0006284">
    <property type="term" value="P:base-excision repair"/>
    <property type="evidence" value="ECO:0007669"/>
    <property type="project" value="InterPro"/>
</dbReference>
<keyword evidence="4" id="KW-1185">Reference proteome</keyword>
<sequence>MCSFQTKLQASNGSHINGSGCGGGGHFLQPNRNRVPLFDCRSSLKTHSSSAAAASLMPLKPPSDNKEASPAITPPVTPKMKSPRQPAVKRSGNDPHGLNSSAEKVLIPRGSSKAQASLLAKKSRRGVGGGASVAELIVEDPGSIAAAMREQAAIMQEQRKMRIAHYGRTKSAKYERKVSTAGDFSAAGAPREDKRCSFITPNSDPIYVAYHDEEWGVPVHDDNMLFELLVLTGAQVGSDWAVVLKKRKDFREAFSGFDAQLVSKYTEKKINSISVDYGIDLSQVRGAVDNSIKILEIKKQFGTFSKYLWGFVNHKQIATQYKWSNKIPVKTSKSETISKDMVRRGFRYVGSTVMHSFMQAVGLTNDHLTTCPRHLRCAELAAASLPRSRPTAHVVVPLQ</sequence>
<evidence type="ECO:0000313" key="3">
    <source>
        <dbReference type="EMBL" id="CAH9116971.1"/>
    </source>
</evidence>
<dbReference type="AlphaFoldDB" id="A0A9P1A001"/>
<feature type="region of interest" description="Disordered" evidence="2">
    <location>
        <begin position="51"/>
        <end position="109"/>
    </location>
</feature>
<dbReference type="Proteomes" id="UP001152484">
    <property type="component" value="Unassembled WGS sequence"/>
</dbReference>
<dbReference type="GO" id="GO:0046872">
    <property type="term" value="F:metal ion binding"/>
    <property type="evidence" value="ECO:0007669"/>
    <property type="project" value="UniProtKB-KW"/>
</dbReference>
<feature type="binding site" evidence="1">
    <location>
        <position position="371"/>
    </location>
    <ligand>
        <name>Zn(2+)</name>
        <dbReference type="ChEBI" id="CHEBI:29105"/>
    </ligand>
</feature>
<feature type="binding site" evidence="1">
    <location>
        <position position="211"/>
    </location>
    <ligand>
        <name>Zn(2+)</name>
        <dbReference type="ChEBI" id="CHEBI:29105"/>
    </ligand>
</feature>
<dbReference type="OrthoDB" id="3941538at2759"/>
<dbReference type="GO" id="GO:0008725">
    <property type="term" value="F:DNA-3-methyladenine glycosylase activity"/>
    <property type="evidence" value="ECO:0007669"/>
    <property type="project" value="InterPro"/>
</dbReference>
<feature type="binding site" evidence="1">
    <location>
        <position position="367"/>
    </location>
    <ligand>
        <name>Zn(2+)</name>
        <dbReference type="ChEBI" id="CHEBI:29105"/>
    </ligand>
</feature>
<comment type="caution">
    <text evidence="3">The sequence shown here is derived from an EMBL/GenBank/DDBJ whole genome shotgun (WGS) entry which is preliminary data.</text>
</comment>
<dbReference type="PANTHER" id="PTHR31116:SF4">
    <property type="entry name" value="DNA GLYCOSYLASE SUPERFAMILY PROTEIN"/>
    <property type="match status" value="1"/>
</dbReference>
<dbReference type="SUPFAM" id="SSF48150">
    <property type="entry name" value="DNA-glycosylase"/>
    <property type="match status" value="1"/>
</dbReference>
<dbReference type="InterPro" id="IPR005019">
    <property type="entry name" value="Adenine_glyco"/>
</dbReference>
<organism evidence="3 4">
    <name type="scientific">Cuscuta europaea</name>
    <name type="common">European dodder</name>
    <dbReference type="NCBI Taxonomy" id="41803"/>
    <lineage>
        <taxon>Eukaryota</taxon>
        <taxon>Viridiplantae</taxon>
        <taxon>Streptophyta</taxon>
        <taxon>Embryophyta</taxon>
        <taxon>Tracheophyta</taxon>
        <taxon>Spermatophyta</taxon>
        <taxon>Magnoliopsida</taxon>
        <taxon>eudicotyledons</taxon>
        <taxon>Gunneridae</taxon>
        <taxon>Pentapetalae</taxon>
        <taxon>asterids</taxon>
        <taxon>lamiids</taxon>
        <taxon>Solanales</taxon>
        <taxon>Convolvulaceae</taxon>
        <taxon>Cuscuteae</taxon>
        <taxon>Cuscuta</taxon>
        <taxon>Cuscuta subgen. Cuscuta</taxon>
    </lineage>
</organism>
<evidence type="ECO:0008006" key="5">
    <source>
        <dbReference type="Google" id="ProtNLM"/>
    </source>
</evidence>
<gene>
    <name evidence="3" type="ORF">CEURO_LOCUS21347</name>
</gene>
<reference evidence="3" key="1">
    <citation type="submission" date="2022-07" db="EMBL/GenBank/DDBJ databases">
        <authorList>
            <person name="Macas J."/>
            <person name="Novak P."/>
            <person name="Neumann P."/>
        </authorList>
    </citation>
    <scope>NUCLEOTIDE SEQUENCE</scope>
</reference>
<keyword evidence="1" id="KW-0479">Metal-binding</keyword>
<proteinExistence type="predicted"/>
<dbReference type="Gene3D" id="1.10.340.30">
    <property type="entry name" value="Hypothetical protein, domain 2"/>
    <property type="match status" value="1"/>
</dbReference>
<dbReference type="Pfam" id="PF03352">
    <property type="entry name" value="Adenine_glyco"/>
    <property type="match status" value="1"/>
</dbReference>
<evidence type="ECO:0000313" key="4">
    <source>
        <dbReference type="Proteomes" id="UP001152484"/>
    </source>
</evidence>
<feature type="binding site" evidence="1">
    <location>
        <position position="196"/>
    </location>
    <ligand>
        <name>Zn(2+)</name>
        <dbReference type="ChEBI" id="CHEBI:29105"/>
    </ligand>
</feature>
<keyword evidence="1" id="KW-0862">Zinc</keyword>
<protein>
    <recommendedName>
        <fullName evidence="5">DNA-3-methyladenine glycosylase I</fullName>
    </recommendedName>
</protein>
<dbReference type="InterPro" id="IPR011257">
    <property type="entry name" value="DNA_glycosylase"/>
</dbReference>
<evidence type="ECO:0000256" key="2">
    <source>
        <dbReference type="SAM" id="MobiDB-lite"/>
    </source>
</evidence>
<accession>A0A9P1A001</accession>
<name>A0A9P1A001_CUSEU</name>
<evidence type="ECO:0000256" key="1">
    <source>
        <dbReference type="PIRSR" id="PIRSR605019-1"/>
    </source>
</evidence>
<dbReference type="EMBL" id="CAMAPE010000073">
    <property type="protein sequence ID" value="CAH9116971.1"/>
    <property type="molecule type" value="Genomic_DNA"/>
</dbReference>